<name>A0AAD9RFD0_9HYME</name>
<evidence type="ECO:0000313" key="11">
    <source>
        <dbReference type="EMBL" id="KAK2578699.1"/>
    </source>
</evidence>
<accession>A0AAD9RFD0</accession>
<comment type="subcellular location">
    <subcellularLocation>
        <location evidence="1">Mitochondrion</location>
    </subcellularLocation>
</comment>
<sequence length="197" mass="22955">MSMFIRVLGFARTSLKSTITKRDAPVRFISSSRTCFQEEEEEAEGTANEIVVDPAKDRRQVIPVETSIRYMLSNAYKQTYGNDPVWKVYRRNHKGQLPPRKTRKTCVRGGIISTGNPCPICRDEYLVLDYRNVKLLEQFISEHTGEILSYEKTGICQRRYKQLLVAVLRAKEFGTLTLDVPLREYDYSEWYKEQKQA</sequence>
<dbReference type="InterPro" id="IPR001648">
    <property type="entry name" value="Ribosomal_bS18"/>
</dbReference>
<evidence type="ECO:0000313" key="12">
    <source>
        <dbReference type="Proteomes" id="UP001258017"/>
    </source>
</evidence>
<dbReference type="AlphaFoldDB" id="A0AAD9RFD0"/>
<reference evidence="11" key="2">
    <citation type="journal article" date="2023" name="Commun. Biol.">
        <title>Intrasexual cuticular hydrocarbon dimorphism in a wasp sheds light on hydrocarbon biosynthesis genes in Hymenoptera.</title>
        <authorList>
            <person name="Moris V.C."/>
            <person name="Podsiadlowski L."/>
            <person name="Martin S."/>
            <person name="Oeyen J.P."/>
            <person name="Donath A."/>
            <person name="Petersen M."/>
            <person name="Wilbrandt J."/>
            <person name="Misof B."/>
            <person name="Liedtke D."/>
            <person name="Thamm M."/>
            <person name="Scheiner R."/>
            <person name="Schmitt T."/>
            <person name="Niehuis O."/>
        </authorList>
    </citation>
    <scope>NUCLEOTIDE SEQUENCE</scope>
    <source>
        <strain evidence="11">GBR_01_08_01A</strain>
    </source>
</reference>
<protein>
    <recommendedName>
        <fullName evidence="9">Small ribosomal subunit protein mS40</fullName>
    </recommendedName>
    <alternativeName>
        <fullName evidence="8">28S ribosomal protein S18-2, mitochondrial</fullName>
    </alternativeName>
    <alternativeName>
        <fullName evidence="10">28S ribosomal protein S18b, mitochondrial</fullName>
    </alternativeName>
</protein>
<keyword evidence="3" id="KW-0597">Phosphoprotein</keyword>
<evidence type="ECO:0000256" key="5">
    <source>
        <dbReference type="ARBA" id="ARBA00022980"/>
    </source>
</evidence>
<keyword evidence="5" id="KW-0689">Ribosomal protein</keyword>
<organism evidence="11 12">
    <name type="scientific">Odynerus spinipes</name>
    <dbReference type="NCBI Taxonomy" id="1348599"/>
    <lineage>
        <taxon>Eukaryota</taxon>
        <taxon>Metazoa</taxon>
        <taxon>Ecdysozoa</taxon>
        <taxon>Arthropoda</taxon>
        <taxon>Hexapoda</taxon>
        <taxon>Insecta</taxon>
        <taxon>Pterygota</taxon>
        <taxon>Neoptera</taxon>
        <taxon>Endopterygota</taxon>
        <taxon>Hymenoptera</taxon>
        <taxon>Apocrita</taxon>
        <taxon>Aculeata</taxon>
        <taxon>Vespoidea</taxon>
        <taxon>Vespidae</taxon>
        <taxon>Eumeninae</taxon>
        <taxon>Odynerus</taxon>
    </lineage>
</organism>
<dbReference type="PANTHER" id="PTHR13329">
    <property type="entry name" value="MITOCHONDRIAL RIBOSOMAL PROTEIN S18B"/>
    <property type="match status" value="1"/>
</dbReference>
<evidence type="ECO:0000256" key="4">
    <source>
        <dbReference type="ARBA" id="ARBA00022946"/>
    </source>
</evidence>
<dbReference type="PANTHER" id="PTHR13329:SF2">
    <property type="entry name" value="SMALL RIBOSOMAL SUBUNIT PROTEIN MS40"/>
    <property type="match status" value="1"/>
</dbReference>
<dbReference type="EMBL" id="JAIFRP010000196">
    <property type="protein sequence ID" value="KAK2578699.1"/>
    <property type="molecule type" value="Genomic_DNA"/>
</dbReference>
<reference evidence="11" key="1">
    <citation type="submission" date="2021-08" db="EMBL/GenBank/DDBJ databases">
        <authorList>
            <person name="Misof B."/>
            <person name="Oliver O."/>
            <person name="Podsiadlowski L."/>
            <person name="Donath A."/>
            <person name="Peters R."/>
            <person name="Mayer C."/>
            <person name="Rust J."/>
            <person name="Gunkel S."/>
            <person name="Lesny P."/>
            <person name="Martin S."/>
            <person name="Oeyen J.P."/>
            <person name="Petersen M."/>
            <person name="Panagiotis P."/>
            <person name="Wilbrandt J."/>
            <person name="Tanja T."/>
        </authorList>
    </citation>
    <scope>NUCLEOTIDE SEQUENCE</scope>
    <source>
        <strain evidence="11">GBR_01_08_01A</strain>
        <tissue evidence="11">Thorax + abdomen</tissue>
    </source>
</reference>
<evidence type="ECO:0000256" key="7">
    <source>
        <dbReference type="ARBA" id="ARBA00023274"/>
    </source>
</evidence>
<dbReference type="Gene3D" id="4.10.640.10">
    <property type="entry name" value="Ribosomal protein S18"/>
    <property type="match status" value="1"/>
</dbReference>
<dbReference type="SUPFAM" id="SSF46911">
    <property type="entry name" value="Ribosomal protein S18"/>
    <property type="match status" value="1"/>
</dbReference>
<dbReference type="Proteomes" id="UP001258017">
    <property type="component" value="Unassembled WGS sequence"/>
</dbReference>
<dbReference type="GO" id="GO:0032543">
    <property type="term" value="P:mitochondrial translation"/>
    <property type="evidence" value="ECO:0007669"/>
    <property type="project" value="InterPro"/>
</dbReference>
<dbReference type="InterPro" id="IPR036870">
    <property type="entry name" value="Ribosomal_bS18_sf"/>
</dbReference>
<dbReference type="InterPro" id="IPR040054">
    <property type="entry name" value="MRPS18B"/>
</dbReference>
<keyword evidence="4" id="KW-0809">Transit peptide</keyword>
<evidence type="ECO:0000256" key="2">
    <source>
        <dbReference type="ARBA" id="ARBA00006136"/>
    </source>
</evidence>
<keyword evidence="7" id="KW-0687">Ribonucleoprotein</keyword>
<dbReference type="GO" id="GO:0005763">
    <property type="term" value="C:mitochondrial small ribosomal subunit"/>
    <property type="evidence" value="ECO:0007669"/>
    <property type="project" value="UniProtKB-ARBA"/>
</dbReference>
<evidence type="ECO:0000256" key="6">
    <source>
        <dbReference type="ARBA" id="ARBA00023128"/>
    </source>
</evidence>
<comment type="caution">
    <text evidence="11">The sequence shown here is derived from an EMBL/GenBank/DDBJ whole genome shotgun (WGS) entry which is preliminary data.</text>
</comment>
<evidence type="ECO:0000256" key="1">
    <source>
        <dbReference type="ARBA" id="ARBA00004173"/>
    </source>
</evidence>
<evidence type="ECO:0000256" key="10">
    <source>
        <dbReference type="ARBA" id="ARBA00035515"/>
    </source>
</evidence>
<comment type="similarity">
    <text evidence="2">Belongs to the bacterial ribosomal protein bS18 family. Mitochondrion-specific ribosomal protein mS40 subfamily.</text>
</comment>
<evidence type="ECO:0000256" key="8">
    <source>
        <dbReference type="ARBA" id="ARBA00032055"/>
    </source>
</evidence>
<gene>
    <name evidence="11" type="ORF">KPH14_011666</name>
</gene>
<evidence type="ECO:0000256" key="9">
    <source>
        <dbReference type="ARBA" id="ARBA00035130"/>
    </source>
</evidence>
<evidence type="ECO:0000256" key="3">
    <source>
        <dbReference type="ARBA" id="ARBA00022553"/>
    </source>
</evidence>
<dbReference type="GO" id="GO:0003735">
    <property type="term" value="F:structural constituent of ribosome"/>
    <property type="evidence" value="ECO:0007669"/>
    <property type="project" value="InterPro"/>
</dbReference>
<keyword evidence="6" id="KW-0496">Mitochondrion</keyword>
<dbReference type="Pfam" id="PF01084">
    <property type="entry name" value="Ribosomal_S18"/>
    <property type="match status" value="1"/>
</dbReference>
<dbReference type="FunFam" id="4.10.640.10:FF:000008">
    <property type="entry name" value="28S ribosomal protein S18b, mitochondrial"/>
    <property type="match status" value="1"/>
</dbReference>
<proteinExistence type="inferred from homology"/>
<keyword evidence="12" id="KW-1185">Reference proteome</keyword>